<evidence type="ECO:0000313" key="3">
    <source>
        <dbReference type="Proteomes" id="UP000574133"/>
    </source>
</evidence>
<dbReference type="Pfam" id="PF00570">
    <property type="entry name" value="HRDC"/>
    <property type="match status" value="1"/>
</dbReference>
<dbReference type="InterPro" id="IPR002121">
    <property type="entry name" value="HRDC_dom"/>
</dbReference>
<protein>
    <submittedName>
        <fullName evidence="2">HRDC domain-containing protein</fullName>
    </submittedName>
</protein>
<dbReference type="EMBL" id="JACJVN010000050">
    <property type="protein sequence ID" value="MBB6678113.1"/>
    <property type="molecule type" value="Genomic_DNA"/>
</dbReference>
<keyword evidence="3" id="KW-1185">Reference proteome</keyword>
<evidence type="ECO:0000313" key="2">
    <source>
        <dbReference type="EMBL" id="MBB6678113.1"/>
    </source>
</evidence>
<dbReference type="InterPro" id="IPR010997">
    <property type="entry name" value="HRDC-like_sf"/>
</dbReference>
<proteinExistence type="predicted"/>
<organism evidence="2 3">
    <name type="scientific">Cohnella lubricantis</name>
    <dbReference type="NCBI Taxonomy" id="2163172"/>
    <lineage>
        <taxon>Bacteria</taxon>
        <taxon>Bacillati</taxon>
        <taxon>Bacillota</taxon>
        <taxon>Bacilli</taxon>
        <taxon>Bacillales</taxon>
        <taxon>Paenibacillaceae</taxon>
        <taxon>Cohnella</taxon>
    </lineage>
</organism>
<sequence length="333" mass="38723">MEIVFLNRFERTEGTADAERGQVYIGENQGIWSAGWHSFGDQGEMSQDNWYEGTSWEELLAAFRFGVARKMREGYRPLIDGMLEDAPFWERRPPLPALLQCYADQFDMKEELEPLRIWRRTKAAEDRRAAYMIATNRELQLLAVFVPRTIEELKQIPGFGKAKIEKYGEELIGLIREMPRDHVFPLDWVASAVSDETLADWTFRQKEEKYGKSLTVVQERKKLLTAIRQGLSVSQLEKELGVDRRMLVERIDRLDEEGYDVLPLVEQELSAMDGEELSRAEAALAELGDRYLKPVYQRLYAEAENGGGQETALRYEKLRMVRIRFRRTRESAV</sequence>
<gene>
    <name evidence="2" type="ORF">H4Q31_12465</name>
</gene>
<reference evidence="2 3" key="1">
    <citation type="submission" date="2020-08" db="EMBL/GenBank/DDBJ databases">
        <title>Cohnella phylogeny.</title>
        <authorList>
            <person name="Dunlap C."/>
        </authorList>
    </citation>
    <scope>NUCLEOTIDE SEQUENCE [LARGE SCALE GENOMIC DNA]</scope>
    <source>
        <strain evidence="2 3">DSM 103658</strain>
    </source>
</reference>
<feature type="domain" description="HRDC" evidence="1">
    <location>
        <begin position="105"/>
        <end position="185"/>
    </location>
</feature>
<dbReference type="PROSITE" id="PS50967">
    <property type="entry name" value="HRDC"/>
    <property type="match status" value="1"/>
</dbReference>
<comment type="caution">
    <text evidence="2">The sequence shown here is derived from an EMBL/GenBank/DDBJ whole genome shotgun (WGS) entry which is preliminary data.</text>
</comment>
<dbReference type="Proteomes" id="UP000574133">
    <property type="component" value="Unassembled WGS sequence"/>
</dbReference>
<name>A0A841T9C6_9BACL</name>
<dbReference type="InterPro" id="IPR044876">
    <property type="entry name" value="HRDC_dom_sf"/>
</dbReference>
<dbReference type="GO" id="GO:0003676">
    <property type="term" value="F:nucleic acid binding"/>
    <property type="evidence" value="ECO:0007669"/>
    <property type="project" value="InterPro"/>
</dbReference>
<dbReference type="GO" id="GO:0000166">
    <property type="term" value="F:nucleotide binding"/>
    <property type="evidence" value="ECO:0007669"/>
    <property type="project" value="InterPro"/>
</dbReference>
<dbReference type="RefSeq" id="WP_185179387.1">
    <property type="nucleotide sequence ID" value="NZ_CBCSEP010000009.1"/>
</dbReference>
<dbReference type="SUPFAM" id="SSF47819">
    <property type="entry name" value="HRDC-like"/>
    <property type="match status" value="1"/>
</dbReference>
<dbReference type="Gene3D" id="1.10.150.80">
    <property type="entry name" value="HRDC domain"/>
    <property type="match status" value="1"/>
</dbReference>
<accession>A0A841T9C6</accession>
<dbReference type="AlphaFoldDB" id="A0A841T9C6"/>
<evidence type="ECO:0000259" key="1">
    <source>
        <dbReference type="PROSITE" id="PS50967"/>
    </source>
</evidence>